<feature type="region of interest" description="Disordered" evidence="1">
    <location>
        <begin position="1"/>
        <end position="65"/>
    </location>
</feature>
<evidence type="ECO:0000256" key="1">
    <source>
        <dbReference type="SAM" id="MobiDB-lite"/>
    </source>
</evidence>
<accession>A0A914UHA9</accession>
<keyword evidence="2" id="KW-1185">Reference proteome</keyword>
<protein>
    <submittedName>
        <fullName evidence="3">Uncharacterized protein</fullName>
    </submittedName>
</protein>
<dbReference type="Proteomes" id="UP000887566">
    <property type="component" value="Unplaced"/>
</dbReference>
<name>A0A914UHA9_9BILA</name>
<dbReference type="WBParaSite" id="PSAMB.scaffold1016size37123.g10406.t1">
    <property type="protein sequence ID" value="PSAMB.scaffold1016size37123.g10406.t1"/>
    <property type="gene ID" value="PSAMB.scaffold1016size37123.g10406"/>
</dbReference>
<organism evidence="2 3">
    <name type="scientific">Plectus sambesii</name>
    <dbReference type="NCBI Taxonomy" id="2011161"/>
    <lineage>
        <taxon>Eukaryota</taxon>
        <taxon>Metazoa</taxon>
        <taxon>Ecdysozoa</taxon>
        <taxon>Nematoda</taxon>
        <taxon>Chromadorea</taxon>
        <taxon>Plectida</taxon>
        <taxon>Plectina</taxon>
        <taxon>Plectoidea</taxon>
        <taxon>Plectidae</taxon>
        <taxon>Plectus</taxon>
    </lineage>
</organism>
<proteinExistence type="predicted"/>
<sequence>MLASSADLGRSPAPHSSSPTEEPPPSVYALGRASIGPRADRPTAVNRRLRARADDDEDEERATERRAWKLRSKTSALDRIGRLISRPDTIVIARDRI</sequence>
<evidence type="ECO:0000313" key="2">
    <source>
        <dbReference type="Proteomes" id="UP000887566"/>
    </source>
</evidence>
<feature type="compositionally biased region" description="Low complexity" evidence="1">
    <location>
        <begin position="11"/>
        <end position="20"/>
    </location>
</feature>
<evidence type="ECO:0000313" key="3">
    <source>
        <dbReference type="WBParaSite" id="PSAMB.scaffold1016size37123.g10406.t1"/>
    </source>
</evidence>
<dbReference type="AlphaFoldDB" id="A0A914UHA9"/>
<reference evidence="3" key="1">
    <citation type="submission" date="2022-11" db="UniProtKB">
        <authorList>
            <consortium name="WormBaseParasite"/>
        </authorList>
    </citation>
    <scope>IDENTIFICATION</scope>
</reference>